<name>A0A8H6N5H0_9PEZI</name>
<evidence type="ECO:0000313" key="3">
    <source>
        <dbReference type="Proteomes" id="UP000654918"/>
    </source>
</evidence>
<feature type="transmembrane region" description="Helical" evidence="1">
    <location>
        <begin position="394"/>
        <end position="415"/>
    </location>
</feature>
<evidence type="ECO:0000313" key="2">
    <source>
        <dbReference type="EMBL" id="KAF6821102.1"/>
    </source>
</evidence>
<feature type="transmembrane region" description="Helical" evidence="1">
    <location>
        <begin position="478"/>
        <end position="495"/>
    </location>
</feature>
<gene>
    <name evidence="2" type="ORF">CPLU01_12588</name>
</gene>
<comment type="caution">
    <text evidence="2">The sequence shown here is derived from an EMBL/GenBank/DDBJ whole genome shotgun (WGS) entry which is preliminary data.</text>
</comment>
<feature type="transmembrane region" description="Helical" evidence="1">
    <location>
        <begin position="364"/>
        <end position="382"/>
    </location>
</feature>
<feature type="transmembrane region" description="Helical" evidence="1">
    <location>
        <begin position="422"/>
        <end position="442"/>
    </location>
</feature>
<keyword evidence="3" id="KW-1185">Reference proteome</keyword>
<sequence>MDLFGKASHAGAAFASPVVLWSENLGLFRHSANNSIDNGTTSYDAVLLPEETDVNSEDEGARSEALSLDTEATTPLLANNEIDEAPTAERAHTNDGVLRDILTDSLSSIKEVVSPDIVILNHVHGASIHWDNLDPEPYFDSSKSLCGLFFHLAACWCLLTPVYIAFCIYHKVFHGHDMRHQPQWLAWLVFVSVPVTAAIALLAPVVLLATLTRARRPFKSRLVGIEGIVDAAVLEKYLWGFDHGNLTETTARSYRESDEMQQESIETRRDFTLLDTHLMTVTHFRSHVPPTAMFVVGEEAGKQRALLCSYNHRNETFHREEILKSDPRSLEDMSHVSGVRLSFSPRSKAGEIHTLVRFNRSSRLAIEILLCVICIIGYRVRMVGTYRYPSFYSLLSHKIYIVSGYIPAVAAILCLDRPLEAMPYALVMKMSLSLIFIAYERLDRSLGALYGIMDGSLSLLLVTAILTWYSLEEMVLRILLWAVVVPRLFELLMLFQITFGLLGIEIVLIGITMSTFLLAIFTQSRGGFSISGIIATIDRNPAWRLDIRGFHRFRNVSDYLGNTVLAVVVIALGFAMCRAHWVSCEFIPP</sequence>
<keyword evidence="1" id="KW-1133">Transmembrane helix</keyword>
<reference evidence="2" key="1">
    <citation type="journal article" date="2020" name="Phytopathology">
        <title>Genome Sequence Resources of Colletotrichum truncatum, C. plurivorum, C. musicola, and C. sojae: Four Species Pathogenic to Soybean (Glycine max).</title>
        <authorList>
            <person name="Rogerio F."/>
            <person name="Boufleur T.R."/>
            <person name="Ciampi-Guillardi M."/>
            <person name="Sukno S.A."/>
            <person name="Thon M.R."/>
            <person name="Massola Junior N.S."/>
            <person name="Baroncelli R."/>
        </authorList>
    </citation>
    <scope>NUCLEOTIDE SEQUENCE</scope>
    <source>
        <strain evidence="2">LFN00145</strain>
    </source>
</reference>
<proteinExistence type="predicted"/>
<organism evidence="2 3">
    <name type="scientific">Colletotrichum plurivorum</name>
    <dbReference type="NCBI Taxonomy" id="2175906"/>
    <lineage>
        <taxon>Eukaryota</taxon>
        <taxon>Fungi</taxon>
        <taxon>Dikarya</taxon>
        <taxon>Ascomycota</taxon>
        <taxon>Pezizomycotina</taxon>
        <taxon>Sordariomycetes</taxon>
        <taxon>Hypocreomycetidae</taxon>
        <taxon>Glomerellales</taxon>
        <taxon>Glomerellaceae</taxon>
        <taxon>Colletotrichum</taxon>
        <taxon>Colletotrichum orchidearum species complex</taxon>
    </lineage>
</organism>
<feature type="transmembrane region" description="Helical" evidence="1">
    <location>
        <begin position="448"/>
        <end position="471"/>
    </location>
</feature>
<dbReference type="AlphaFoldDB" id="A0A8H6N5H0"/>
<accession>A0A8H6N5H0</accession>
<dbReference type="Proteomes" id="UP000654918">
    <property type="component" value="Unassembled WGS sequence"/>
</dbReference>
<feature type="transmembrane region" description="Helical" evidence="1">
    <location>
        <begin position="148"/>
        <end position="172"/>
    </location>
</feature>
<protein>
    <recommendedName>
        <fullName evidence="4">Transmembrane protein</fullName>
    </recommendedName>
</protein>
<evidence type="ECO:0008006" key="4">
    <source>
        <dbReference type="Google" id="ProtNLM"/>
    </source>
</evidence>
<feature type="transmembrane region" description="Helical" evidence="1">
    <location>
        <begin position="559"/>
        <end position="581"/>
    </location>
</feature>
<keyword evidence="1" id="KW-0472">Membrane</keyword>
<feature type="transmembrane region" description="Helical" evidence="1">
    <location>
        <begin position="501"/>
        <end position="521"/>
    </location>
</feature>
<feature type="transmembrane region" description="Helical" evidence="1">
    <location>
        <begin position="184"/>
        <end position="211"/>
    </location>
</feature>
<evidence type="ECO:0000256" key="1">
    <source>
        <dbReference type="SAM" id="Phobius"/>
    </source>
</evidence>
<keyword evidence="1" id="KW-0812">Transmembrane</keyword>
<dbReference type="EMBL" id="WIGO01000264">
    <property type="protein sequence ID" value="KAF6821102.1"/>
    <property type="molecule type" value="Genomic_DNA"/>
</dbReference>